<dbReference type="GO" id="GO:0030170">
    <property type="term" value="F:pyridoxal phosphate binding"/>
    <property type="evidence" value="ECO:0007669"/>
    <property type="project" value="TreeGrafter"/>
</dbReference>
<feature type="active site" description="Proton acceptor" evidence="1">
    <location>
        <position position="184"/>
    </location>
</feature>
<dbReference type="Gene3D" id="3.90.1150.10">
    <property type="entry name" value="Aspartate Aminotransferase, domain 1"/>
    <property type="match status" value="1"/>
</dbReference>
<accession>A0A7C5DEI0</accession>
<reference evidence="4" key="1">
    <citation type="journal article" date="2020" name="mSystems">
        <title>Genome- and Community-Level Interaction Insights into Carbon Utilization and Element Cycling Functions of Hydrothermarchaeota in Hydrothermal Sediment.</title>
        <authorList>
            <person name="Zhou Z."/>
            <person name="Liu Y."/>
            <person name="Xu W."/>
            <person name="Pan J."/>
            <person name="Luo Z.H."/>
            <person name="Li M."/>
        </authorList>
    </citation>
    <scope>NUCLEOTIDE SEQUENCE [LARGE SCALE GENOMIC DNA]</scope>
    <source>
        <strain evidence="4">HyVt-74</strain>
    </source>
</reference>
<gene>
    <name evidence="4" type="ORF">ENL19_00305</name>
</gene>
<keyword evidence="2 3" id="KW-0663">Pyridoxal phosphate</keyword>
<dbReference type="SUPFAM" id="SSF53383">
    <property type="entry name" value="PLP-dependent transferases"/>
    <property type="match status" value="1"/>
</dbReference>
<dbReference type="Gene3D" id="3.40.640.10">
    <property type="entry name" value="Type I PLP-dependent aspartate aminotransferase-like (Major domain)"/>
    <property type="match status" value="1"/>
</dbReference>
<dbReference type="EMBL" id="DRTB01000024">
    <property type="protein sequence ID" value="HHE04484.1"/>
    <property type="molecule type" value="Genomic_DNA"/>
</dbReference>
<evidence type="ECO:0000313" key="4">
    <source>
        <dbReference type="EMBL" id="HHE04484.1"/>
    </source>
</evidence>
<dbReference type="Proteomes" id="UP000886110">
    <property type="component" value="Unassembled WGS sequence"/>
</dbReference>
<evidence type="ECO:0000256" key="1">
    <source>
        <dbReference type="PIRSR" id="PIRSR000390-1"/>
    </source>
</evidence>
<keyword evidence="4" id="KW-0808">Transferase</keyword>
<evidence type="ECO:0000256" key="2">
    <source>
        <dbReference type="PIRSR" id="PIRSR000390-2"/>
    </source>
</evidence>
<proteinExistence type="inferred from homology"/>
<comment type="caution">
    <text evidence="4">The sequence shown here is derived from an EMBL/GenBank/DDBJ whole genome shotgun (WGS) entry which is preliminary data.</text>
</comment>
<comment type="similarity">
    <text evidence="3">Belongs to the DegT/DnrJ/EryC1 family.</text>
</comment>
<dbReference type="InterPro" id="IPR015421">
    <property type="entry name" value="PyrdxlP-dep_Trfase_major"/>
</dbReference>
<name>A0A7C5DEI0_UNCW3</name>
<dbReference type="PIRSF" id="PIRSF000390">
    <property type="entry name" value="PLP_StrS"/>
    <property type="match status" value="1"/>
</dbReference>
<keyword evidence="4" id="KW-0032">Aminotransferase</keyword>
<dbReference type="GO" id="GO:0008483">
    <property type="term" value="F:transaminase activity"/>
    <property type="evidence" value="ECO:0007669"/>
    <property type="project" value="UniProtKB-KW"/>
</dbReference>
<dbReference type="GO" id="GO:0000271">
    <property type="term" value="P:polysaccharide biosynthetic process"/>
    <property type="evidence" value="ECO:0007669"/>
    <property type="project" value="TreeGrafter"/>
</dbReference>
<dbReference type="Pfam" id="PF01041">
    <property type="entry name" value="DegT_DnrJ_EryC1"/>
    <property type="match status" value="1"/>
</dbReference>
<sequence>MGWKIPLFKTYWEDDDIEAVTRIIKRGTYWATGPEIEEFEKKIAEYVGTKYALTFNSGTSALHTLLLVHDVKGGEVIVPSFTFIATANAIILAGGTPVFAESEAETYGLDSEDVRRRINKHTKAIIALHYGGFPSKEIKELRRIADENNILLIEDAAESLGASIGKKKVGTFGDSAIFSFCQNKVISTGEGGVIVTDSKEVYEKAKYLRSHGRVELSEDYFSSVKDNDYIQVGYNFRMPTMSAALGLSQLNKINKIIEKRRKNAHYLNKNFSKIEGLVTPKELDGHYQVYQMYTVQVGDEKTRNALQQHLVKKGIMSKIYFNPVHLKTIYKEGYNYREGRLPRTEALSKKVLTLPLYADMRREELDYIISSVKEFFESLKR</sequence>
<dbReference type="AlphaFoldDB" id="A0A7C5DEI0"/>
<organism evidence="4">
    <name type="scientific">candidate division WOR-3 bacterium</name>
    <dbReference type="NCBI Taxonomy" id="2052148"/>
    <lineage>
        <taxon>Bacteria</taxon>
        <taxon>Bacteria division WOR-3</taxon>
    </lineage>
</organism>
<dbReference type="PANTHER" id="PTHR30244">
    <property type="entry name" value="TRANSAMINASE"/>
    <property type="match status" value="1"/>
</dbReference>
<dbReference type="InterPro" id="IPR015424">
    <property type="entry name" value="PyrdxlP-dep_Trfase"/>
</dbReference>
<feature type="modified residue" description="N6-(pyridoxal phosphate)lysine" evidence="2">
    <location>
        <position position="184"/>
    </location>
</feature>
<protein>
    <submittedName>
        <fullName evidence="4">DegT/DnrJ/EryC1/StrS family aminotransferase</fullName>
    </submittedName>
</protein>
<evidence type="ECO:0000256" key="3">
    <source>
        <dbReference type="RuleBase" id="RU004508"/>
    </source>
</evidence>
<dbReference type="InterPro" id="IPR000653">
    <property type="entry name" value="DegT/StrS_aminotransferase"/>
</dbReference>
<dbReference type="CDD" id="cd00616">
    <property type="entry name" value="AHBA_syn"/>
    <property type="match status" value="1"/>
</dbReference>
<dbReference type="InterPro" id="IPR015422">
    <property type="entry name" value="PyrdxlP-dep_Trfase_small"/>
</dbReference>
<dbReference type="PANTHER" id="PTHR30244:SF34">
    <property type="entry name" value="DTDP-4-AMINO-4,6-DIDEOXYGALACTOSE TRANSAMINASE"/>
    <property type="match status" value="1"/>
</dbReference>